<gene>
    <name evidence="7" type="ORF">PK35_10790</name>
    <name evidence="8" type="ORF">PK35_11675</name>
</gene>
<dbReference type="STRING" id="1382798.PK35_10790"/>
<feature type="transmembrane region" description="Helical" evidence="6">
    <location>
        <begin position="132"/>
        <end position="150"/>
    </location>
</feature>
<evidence type="ECO:0000313" key="9">
    <source>
        <dbReference type="Proteomes" id="UP000032361"/>
    </source>
</evidence>
<dbReference type="OrthoDB" id="9769862at2"/>
<dbReference type="PATRIC" id="fig|1382798.3.peg.715"/>
<feature type="transmembrane region" description="Helical" evidence="6">
    <location>
        <begin position="89"/>
        <end position="112"/>
    </location>
</feature>
<dbReference type="CDD" id="cd13125">
    <property type="entry name" value="MATE_like_10"/>
    <property type="match status" value="1"/>
</dbReference>
<reference evidence="7 9" key="1">
    <citation type="journal article" date="2015" name="Antonie Van Leeuwenhoek">
        <title>Tamlana nanhaiensis sp. nov., isolated from surface seawater collected from the South China Sea.</title>
        <authorList>
            <person name="Liu X."/>
            <person name="Lai Q."/>
            <person name="Du Y."/>
            <person name="Li G."/>
            <person name="Sun F."/>
            <person name="Shao Z."/>
        </authorList>
    </citation>
    <scope>NUCLEOTIDE SEQUENCE [LARGE SCALE GENOMIC DNA]</scope>
    <source>
        <strain evidence="7 9">FHC16</strain>
    </source>
</reference>
<evidence type="ECO:0008006" key="10">
    <source>
        <dbReference type="Google" id="ProtNLM"/>
    </source>
</evidence>
<feature type="transmembrane region" description="Helical" evidence="6">
    <location>
        <begin position="373"/>
        <end position="393"/>
    </location>
</feature>
<dbReference type="InterPro" id="IPR050833">
    <property type="entry name" value="Poly_Biosynth_Transport"/>
</dbReference>
<keyword evidence="3 6" id="KW-0812">Transmembrane</keyword>
<feature type="transmembrane region" description="Helical" evidence="6">
    <location>
        <begin position="187"/>
        <end position="208"/>
    </location>
</feature>
<organism evidence="7 9">
    <name type="scientific">Neotamlana nanhaiensis</name>
    <dbReference type="NCBI Taxonomy" id="1382798"/>
    <lineage>
        <taxon>Bacteria</taxon>
        <taxon>Pseudomonadati</taxon>
        <taxon>Bacteroidota</taxon>
        <taxon>Flavobacteriia</taxon>
        <taxon>Flavobacteriales</taxon>
        <taxon>Flavobacteriaceae</taxon>
        <taxon>Neotamlana</taxon>
    </lineage>
</organism>
<comment type="caution">
    <text evidence="7">The sequence shown here is derived from an EMBL/GenBank/DDBJ whole genome shotgun (WGS) entry which is preliminary data.</text>
</comment>
<feature type="transmembrane region" description="Helical" evidence="6">
    <location>
        <begin position="261"/>
        <end position="287"/>
    </location>
</feature>
<evidence type="ECO:0000256" key="2">
    <source>
        <dbReference type="ARBA" id="ARBA00022475"/>
    </source>
</evidence>
<dbReference type="GO" id="GO:0005886">
    <property type="term" value="C:plasma membrane"/>
    <property type="evidence" value="ECO:0007669"/>
    <property type="project" value="UniProtKB-SubCell"/>
</dbReference>
<proteinExistence type="predicted"/>
<evidence type="ECO:0000313" key="7">
    <source>
        <dbReference type="EMBL" id="KJD32090.1"/>
    </source>
</evidence>
<dbReference type="EMBL" id="JTDV01000010">
    <property type="protein sequence ID" value="KJD32252.1"/>
    <property type="molecule type" value="Genomic_DNA"/>
</dbReference>
<feature type="transmembrane region" description="Helical" evidence="6">
    <location>
        <begin position="56"/>
        <end position="77"/>
    </location>
</feature>
<dbReference type="PANTHER" id="PTHR30250:SF30">
    <property type="entry name" value="LIPID III FLIPPASE"/>
    <property type="match status" value="1"/>
</dbReference>
<dbReference type="GO" id="GO:0009246">
    <property type="term" value="P:enterobacterial common antigen biosynthetic process"/>
    <property type="evidence" value="ECO:0007669"/>
    <property type="project" value="InterPro"/>
</dbReference>
<feature type="transmembrane region" description="Helical" evidence="6">
    <location>
        <begin position="228"/>
        <end position="249"/>
    </location>
</feature>
<feature type="transmembrane region" description="Helical" evidence="6">
    <location>
        <begin position="162"/>
        <end position="181"/>
    </location>
</feature>
<keyword evidence="4 6" id="KW-1133">Transmembrane helix</keyword>
<evidence type="ECO:0000256" key="4">
    <source>
        <dbReference type="ARBA" id="ARBA00022989"/>
    </source>
</evidence>
<keyword evidence="2" id="KW-1003">Cell membrane</keyword>
<name>A0A0D7VYX7_9FLAO</name>
<feature type="transmembrane region" description="Helical" evidence="6">
    <location>
        <begin position="345"/>
        <end position="366"/>
    </location>
</feature>
<dbReference type="InterPro" id="IPR044550">
    <property type="entry name" value="WzxE"/>
</dbReference>
<feature type="transmembrane region" description="Helical" evidence="6">
    <location>
        <begin position="307"/>
        <end position="325"/>
    </location>
</feature>
<evidence type="ECO:0000256" key="5">
    <source>
        <dbReference type="ARBA" id="ARBA00023136"/>
    </source>
</evidence>
<accession>A0A0D7VYX7</accession>
<evidence type="ECO:0000313" key="8">
    <source>
        <dbReference type="EMBL" id="KJD32252.1"/>
    </source>
</evidence>
<keyword evidence="9" id="KW-1185">Reference proteome</keyword>
<evidence type="ECO:0000256" key="3">
    <source>
        <dbReference type="ARBA" id="ARBA00022692"/>
    </source>
</evidence>
<keyword evidence="5 6" id="KW-0472">Membrane</keyword>
<protein>
    <recommendedName>
        <fullName evidence="10">Lipopolysaccharide biosynthesis protein</fullName>
    </recommendedName>
</protein>
<evidence type="ECO:0000256" key="6">
    <source>
        <dbReference type="SAM" id="Phobius"/>
    </source>
</evidence>
<dbReference type="EMBL" id="JTDV01000010">
    <property type="protein sequence ID" value="KJD32090.1"/>
    <property type="molecule type" value="Genomic_DNA"/>
</dbReference>
<evidence type="ECO:0000256" key="1">
    <source>
        <dbReference type="ARBA" id="ARBA00004651"/>
    </source>
</evidence>
<dbReference type="AlphaFoldDB" id="A0A0D7VYX7"/>
<dbReference type="Proteomes" id="UP000032361">
    <property type="component" value="Unassembled WGS sequence"/>
</dbReference>
<sequence length="431" mass="49391">MFRLREFIKSNLLLKATSANTFLVLVRMGFSVISQKILAVIVGAEGLAIIGNLKNLVVFLEQLSVLGTTNGLIKYIAEFKDNSKKLHALFSATFVFSMLSTIASFLVLFFFAEPINNYVFGKQNNYVLVIKVLSFIFPFMAVNVILYALLNGLSQYKQYTKITLVSIVLTSVLLVVFTIKWGLMGSLFAIIINPLLQFFNYIFFSRKIVSTYFSFKKVSFSSNLKKDLLSYGGVTLVVVLSVNLTDIIVRNLIENKLNMSAAGYWTAMTSISKTYMQFTAAIFPLYILPKYSQIDRFSEFKVEVKQIYKLLLPLIFLGMFLVFLLRETIVNLLYTREFLEVSDLFLWQLLGDFIKFVAFVLSYQFLAKRRMKFYIFTEVLAVVLFVVISHLLINNFGLKGVVMAHFFRYVIYLVVVVFIFKNYAFGKSNTL</sequence>
<dbReference type="RefSeq" id="WP_044626733.1">
    <property type="nucleotide sequence ID" value="NZ_JTDV01000010.1"/>
</dbReference>
<feature type="transmembrane region" description="Helical" evidence="6">
    <location>
        <begin position="405"/>
        <end position="425"/>
    </location>
</feature>
<dbReference type="PANTHER" id="PTHR30250">
    <property type="entry name" value="PST FAMILY PREDICTED COLANIC ACID TRANSPORTER"/>
    <property type="match status" value="1"/>
</dbReference>
<dbReference type="Pfam" id="PF13440">
    <property type="entry name" value="Polysacc_synt_3"/>
    <property type="match status" value="1"/>
</dbReference>
<feature type="transmembrane region" description="Helical" evidence="6">
    <location>
        <begin position="21"/>
        <end position="44"/>
    </location>
</feature>
<comment type="subcellular location">
    <subcellularLocation>
        <location evidence="1">Cell membrane</location>
        <topology evidence="1">Multi-pass membrane protein</topology>
    </subcellularLocation>
</comment>